<dbReference type="HOGENOM" id="CLU_2347131_0_0_1"/>
<sequence>MIANNMTSQPQATNTMSPNLVSDSHSTQEPQTENVVQPTGWVSSQLLRLRGGGHHPIAECCCCICICIGIEEICCIEALNGCLGN</sequence>
<keyword evidence="3" id="KW-1185">Reference proteome</keyword>
<dbReference type="GeneID" id="18935717"/>
<dbReference type="KEGG" id="mlr:MELLADRAFT_90908"/>
<dbReference type="RefSeq" id="XP_007405040.1">
    <property type="nucleotide sequence ID" value="XM_007404978.1"/>
</dbReference>
<dbReference type="EMBL" id="GL883092">
    <property type="protein sequence ID" value="EGG11405.1"/>
    <property type="molecule type" value="Genomic_DNA"/>
</dbReference>
<organism evidence="3">
    <name type="scientific">Melampsora larici-populina (strain 98AG31 / pathotype 3-4-7)</name>
    <name type="common">Poplar leaf rust fungus</name>
    <dbReference type="NCBI Taxonomy" id="747676"/>
    <lineage>
        <taxon>Eukaryota</taxon>
        <taxon>Fungi</taxon>
        <taxon>Dikarya</taxon>
        <taxon>Basidiomycota</taxon>
        <taxon>Pucciniomycotina</taxon>
        <taxon>Pucciniomycetes</taxon>
        <taxon>Pucciniales</taxon>
        <taxon>Melampsoraceae</taxon>
        <taxon>Melampsora</taxon>
    </lineage>
</organism>
<protein>
    <submittedName>
        <fullName evidence="2">Uncharacterized protein</fullName>
    </submittedName>
</protein>
<dbReference type="Proteomes" id="UP000001072">
    <property type="component" value="Unassembled WGS sequence"/>
</dbReference>
<evidence type="ECO:0000313" key="3">
    <source>
        <dbReference type="Proteomes" id="UP000001072"/>
    </source>
</evidence>
<feature type="region of interest" description="Disordered" evidence="1">
    <location>
        <begin position="1"/>
        <end position="37"/>
    </location>
</feature>
<evidence type="ECO:0000313" key="2">
    <source>
        <dbReference type="EMBL" id="EGG11405.1"/>
    </source>
</evidence>
<accession>F4R7Z7</accession>
<evidence type="ECO:0000256" key="1">
    <source>
        <dbReference type="SAM" id="MobiDB-lite"/>
    </source>
</evidence>
<dbReference type="VEuPathDB" id="FungiDB:MELLADRAFT_90908"/>
<name>F4R7Z7_MELLP</name>
<dbReference type="InParanoid" id="F4R7Z7"/>
<dbReference type="AlphaFoldDB" id="F4R7Z7"/>
<gene>
    <name evidence="2" type="ORF">MELLADRAFT_90908</name>
</gene>
<reference evidence="3" key="1">
    <citation type="journal article" date="2011" name="Proc. Natl. Acad. Sci. U.S.A.">
        <title>Obligate biotrophy features unraveled by the genomic analysis of rust fungi.</title>
        <authorList>
            <person name="Duplessis S."/>
            <person name="Cuomo C.A."/>
            <person name="Lin Y.-C."/>
            <person name="Aerts A."/>
            <person name="Tisserant E."/>
            <person name="Veneault-Fourrey C."/>
            <person name="Joly D.L."/>
            <person name="Hacquard S."/>
            <person name="Amselem J."/>
            <person name="Cantarel B.L."/>
            <person name="Chiu R."/>
            <person name="Coutinho P.M."/>
            <person name="Feau N."/>
            <person name="Field M."/>
            <person name="Frey P."/>
            <person name="Gelhaye E."/>
            <person name="Goldberg J."/>
            <person name="Grabherr M.G."/>
            <person name="Kodira C.D."/>
            <person name="Kohler A."/>
            <person name="Kuees U."/>
            <person name="Lindquist E.A."/>
            <person name="Lucas S.M."/>
            <person name="Mago R."/>
            <person name="Mauceli E."/>
            <person name="Morin E."/>
            <person name="Murat C."/>
            <person name="Pangilinan J.L."/>
            <person name="Park R."/>
            <person name="Pearson M."/>
            <person name="Quesneville H."/>
            <person name="Rouhier N."/>
            <person name="Sakthikumar S."/>
            <person name="Salamov A.A."/>
            <person name="Schmutz J."/>
            <person name="Selles B."/>
            <person name="Shapiro H."/>
            <person name="Tanguay P."/>
            <person name="Tuskan G.A."/>
            <person name="Henrissat B."/>
            <person name="Van de Peer Y."/>
            <person name="Rouze P."/>
            <person name="Ellis J.G."/>
            <person name="Dodds P.N."/>
            <person name="Schein J.E."/>
            <person name="Zhong S."/>
            <person name="Hamelin R.C."/>
            <person name="Grigoriev I.V."/>
            <person name="Szabo L.J."/>
            <person name="Martin F."/>
        </authorList>
    </citation>
    <scope>NUCLEOTIDE SEQUENCE [LARGE SCALE GENOMIC DNA]</scope>
    <source>
        <strain evidence="3">98AG31 / pathotype 3-4-7</strain>
    </source>
</reference>
<proteinExistence type="predicted"/>
<dbReference type="OrthoDB" id="10395274at2759"/>